<dbReference type="Proteomes" id="UP001152561">
    <property type="component" value="Unassembled WGS sequence"/>
</dbReference>
<feature type="compositionally biased region" description="Polar residues" evidence="3">
    <location>
        <begin position="303"/>
        <end position="317"/>
    </location>
</feature>
<gene>
    <name evidence="5" type="ORF">K7X08_013535</name>
</gene>
<feature type="compositionally biased region" description="Acidic residues" evidence="3">
    <location>
        <begin position="183"/>
        <end position="195"/>
    </location>
</feature>
<protein>
    <recommendedName>
        <fullName evidence="4">PXA domain-containing protein</fullName>
    </recommendedName>
</protein>
<evidence type="ECO:0000259" key="4">
    <source>
        <dbReference type="PROSITE" id="PS51207"/>
    </source>
</evidence>
<dbReference type="InterPro" id="IPR051837">
    <property type="entry name" value="SortingNexin/PXDomain-PKLike"/>
</dbReference>
<dbReference type="OrthoDB" id="10635740at2759"/>
<evidence type="ECO:0000256" key="1">
    <source>
        <dbReference type="ARBA" id="ARBA00004496"/>
    </source>
</evidence>
<organism evidence="5 6">
    <name type="scientific">Anisodus acutangulus</name>
    <dbReference type="NCBI Taxonomy" id="402998"/>
    <lineage>
        <taxon>Eukaryota</taxon>
        <taxon>Viridiplantae</taxon>
        <taxon>Streptophyta</taxon>
        <taxon>Embryophyta</taxon>
        <taxon>Tracheophyta</taxon>
        <taxon>Spermatophyta</taxon>
        <taxon>Magnoliopsida</taxon>
        <taxon>eudicotyledons</taxon>
        <taxon>Gunneridae</taxon>
        <taxon>Pentapetalae</taxon>
        <taxon>asterids</taxon>
        <taxon>lamiids</taxon>
        <taxon>Solanales</taxon>
        <taxon>Solanaceae</taxon>
        <taxon>Solanoideae</taxon>
        <taxon>Hyoscyameae</taxon>
        <taxon>Anisodus</taxon>
    </lineage>
</organism>
<dbReference type="EMBL" id="JAJAGQ010000016">
    <property type="protein sequence ID" value="KAJ8539283.1"/>
    <property type="molecule type" value="Genomic_DNA"/>
</dbReference>
<accession>A0A9Q1LLQ4</accession>
<dbReference type="InterPro" id="IPR003114">
    <property type="entry name" value="Phox_assoc"/>
</dbReference>
<comment type="caution">
    <text evidence="5">The sequence shown here is derived from an EMBL/GenBank/DDBJ whole genome shotgun (WGS) entry which is preliminary data.</text>
</comment>
<evidence type="ECO:0000256" key="2">
    <source>
        <dbReference type="ARBA" id="ARBA00022490"/>
    </source>
</evidence>
<evidence type="ECO:0000256" key="3">
    <source>
        <dbReference type="SAM" id="MobiDB-lite"/>
    </source>
</evidence>
<feature type="region of interest" description="Disordered" evidence="3">
    <location>
        <begin position="294"/>
        <end position="333"/>
    </location>
</feature>
<feature type="compositionally biased region" description="Polar residues" evidence="3">
    <location>
        <begin position="151"/>
        <end position="163"/>
    </location>
</feature>
<feature type="region of interest" description="Disordered" evidence="3">
    <location>
        <begin position="151"/>
        <end position="231"/>
    </location>
</feature>
<feature type="domain" description="PXA" evidence="4">
    <location>
        <begin position="1"/>
        <end position="75"/>
    </location>
</feature>
<keyword evidence="6" id="KW-1185">Reference proteome</keyword>
<dbReference type="Pfam" id="PF02194">
    <property type="entry name" value="PXA"/>
    <property type="match status" value="1"/>
</dbReference>
<evidence type="ECO:0000313" key="5">
    <source>
        <dbReference type="EMBL" id="KAJ8539283.1"/>
    </source>
</evidence>
<proteinExistence type="predicted"/>
<feature type="compositionally biased region" description="Polar residues" evidence="3">
    <location>
        <begin position="210"/>
        <end position="220"/>
    </location>
</feature>
<comment type="subcellular location">
    <subcellularLocation>
        <location evidence="1">Cytoplasm</location>
    </subcellularLocation>
</comment>
<dbReference type="PANTHER" id="PTHR22999">
    <property type="entry name" value="PX SERINE/THREONINE KINASE PXK"/>
    <property type="match status" value="1"/>
</dbReference>
<name>A0A9Q1LLQ4_9SOLA</name>
<dbReference type="PANTHER" id="PTHR22999:SF28">
    <property type="entry name" value="PHOX (PX) DOMAIN-CONTAINING PROTEIN"/>
    <property type="match status" value="1"/>
</dbReference>
<keyword evidence="2" id="KW-0963">Cytoplasm</keyword>
<evidence type="ECO:0000313" key="6">
    <source>
        <dbReference type="Proteomes" id="UP001152561"/>
    </source>
</evidence>
<dbReference type="GO" id="GO:0005737">
    <property type="term" value="C:cytoplasm"/>
    <property type="evidence" value="ECO:0007669"/>
    <property type="project" value="UniProtKB-SubCell"/>
</dbReference>
<reference evidence="6" key="1">
    <citation type="journal article" date="2023" name="Proc. Natl. Acad. Sci. U.S.A.">
        <title>Genomic and structural basis for evolution of tropane alkaloid biosynthesis.</title>
        <authorList>
            <person name="Wanga Y.-J."/>
            <person name="Taina T."/>
            <person name="Yua J.-Y."/>
            <person name="Lia J."/>
            <person name="Xua B."/>
            <person name="Chenc J."/>
            <person name="D'Auriad J.C."/>
            <person name="Huanga J.-P."/>
            <person name="Huanga S.-X."/>
        </authorList>
    </citation>
    <scope>NUCLEOTIDE SEQUENCE [LARGE SCALE GENOMIC DNA]</scope>
    <source>
        <strain evidence="6">cv. KIB-2019</strain>
    </source>
</reference>
<dbReference type="AlphaFoldDB" id="A0A9Q1LLQ4"/>
<dbReference type="PROSITE" id="PS51207">
    <property type="entry name" value="PXA"/>
    <property type="match status" value="1"/>
</dbReference>
<sequence length="343" mass="38178">MNTSLLLRSRDDLLVLQHLMDGLISYTFQTEDTQCALFRNIVRELLACVVIRPLLNLANPRFINERIESLVVSVKKDDKGITAAETEPQSRPVGSGKISADHFSQVLDPSAKGVELVQLKIDQPNNTEEHAMNSMNGTDLLKDPLVSFDTRSTRSWSSLPSQTDADDGSGDLNRPSYPPDYSYQEENEYNSDEVQSESSNSYTTEDEEPSSVTGLDSPGTQVWDGKNIRNRDSGKIMPHSLLQLISFPPRGSVLILKARILLQGWSKIIQDMNRDSGKIMPHSLLQETFGDSISDNKVHTNRKSTTNMQTTSNSVETNSHESPESLVSSPIDPTFLTEWVPPN</sequence>